<keyword evidence="1" id="KW-0472">Membrane</keyword>
<feature type="chain" id="PRO_5044321496" evidence="2">
    <location>
        <begin position="23"/>
        <end position="284"/>
    </location>
</feature>
<dbReference type="Proteomes" id="UP001515480">
    <property type="component" value="Unassembled WGS sequence"/>
</dbReference>
<evidence type="ECO:0000256" key="2">
    <source>
        <dbReference type="SAM" id="SignalP"/>
    </source>
</evidence>
<comment type="caution">
    <text evidence="3">The sequence shown here is derived from an EMBL/GenBank/DDBJ whole genome shotgun (WGS) entry which is preliminary data.</text>
</comment>
<keyword evidence="2" id="KW-0732">Signal</keyword>
<dbReference type="AlphaFoldDB" id="A0AB34IYZ2"/>
<dbReference type="EMBL" id="JBGBPQ010000015">
    <property type="protein sequence ID" value="KAL1510362.1"/>
    <property type="molecule type" value="Genomic_DNA"/>
</dbReference>
<keyword evidence="1" id="KW-1133">Transmembrane helix</keyword>
<keyword evidence="1" id="KW-0812">Transmembrane</keyword>
<feature type="transmembrane region" description="Helical" evidence="1">
    <location>
        <begin position="251"/>
        <end position="271"/>
    </location>
</feature>
<protein>
    <submittedName>
        <fullName evidence="3">Uncharacterized protein</fullName>
    </submittedName>
</protein>
<keyword evidence="4" id="KW-1185">Reference proteome</keyword>
<reference evidence="3 4" key="1">
    <citation type="journal article" date="2024" name="Science">
        <title>Giant polyketide synthase enzymes in the biosynthesis of giant marine polyether toxins.</title>
        <authorList>
            <person name="Fallon T.R."/>
            <person name="Shende V.V."/>
            <person name="Wierzbicki I.H."/>
            <person name="Pendleton A.L."/>
            <person name="Watervoot N.F."/>
            <person name="Auber R.P."/>
            <person name="Gonzalez D.J."/>
            <person name="Wisecaver J.H."/>
            <person name="Moore B.S."/>
        </authorList>
    </citation>
    <scope>NUCLEOTIDE SEQUENCE [LARGE SCALE GENOMIC DNA]</scope>
    <source>
        <strain evidence="3 4">12B1</strain>
    </source>
</reference>
<gene>
    <name evidence="3" type="ORF">AB1Y20_006673</name>
</gene>
<organism evidence="3 4">
    <name type="scientific">Prymnesium parvum</name>
    <name type="common">Toxic golden alga</name>
    <dbReference type="NCBI Taxonomy" id="97485"/>
    <lineage>
        <taxon>Eukaryota</taxon>
        <taxon>Haptista</taxon>
        <taxon>Haptophyta</taxon>
        <taxon>Prymnesiophyceae</taxon>
        <taxon>Prymnesiales</taxon>
        <taxon>Prymnesiaceae</taxon>
        <taxon>Prymnesium</taxon>
    </lineage>
</organism>
<evidence type="ECO:0000313" key="4">
    <source>
        <dbReference type="Proteomes" id="UP001515480"/>
    </source>
</evidence>
<accession>A0AB34IYZ2</accession>
<name>A0AB34IYZ2_PRYPA</name>
<evidence type="ECO:0000256" key="1">
    <source>
        <dbReference type="SAM" id="Phobius"/>
    </source>
</evidence>
<feature type="signal peptide" evidence="2">
    <location>
        <begin position="1"/>
        <end position="22"/>
    </location>
</feature>
<proteinExistence type="predicted"/>
<evidence type="ECO:0000313" key="3">
    <source>
        <dbReference type="EMBL" id="KAL1510362.1"/>
    </source>
</evidence>
<sequence>MVVDGGLLTLPLLAALSAMVLGVLGGASAGCQAVTGDWLCRVASPPPSSSFNACNGTDDRIFASWRPAQSSSSAATITLRASRGRSREWAHSVEAATASAASRFTLDVIGGAAWFVSRATGASVELRQLEPRRDRVSAAYELMTEDSDALTVTCPAGVVWQWTLEVDRCGEPTAAVGSRDVRCTRNIGEPPCCMPGYEVEPERPFSSECLKTEGGLLTRLKTPPCQTPHSSGVPLESRDFYAVRLRHHEQLGVGAGMLVGLGVGTFAVAALQRARAGARQLVLI</sequence>